<dbReference type="Gene3D" id="1.10.287.950">
    <property type="entry name" value="Methyl-accepting chemotaxis protein"/>
    <property type="match status" value="1"/>
</dbReference>
<dbReference type="InterPro" id="IPR047347">
    <property type="entry name" value="YvaQ-like_sensor"/>
</dbReference>
<evidence type="ECO:0000256" key="4">
    <source>
        <dbReference type="SAM" id="MobiDB-lite"/>
    </source>
</evidence>
<comment type="similarity">
    <text evidence="2">Belongs to the methyl-accepting chemotaxis (MCP) protein family.</text>
</comment>
<dbReference type="SMART" id="SM00283">
    <property type="entry name" value="MA"/>
    <property type="match status" value="1"/>
</dbReference>
<dbReference type="Pfam" id="PF00672">
    <property type="entry name" value="HAMP"/>
    <property type="match status" value="1"/>
</dbReference>
<sequence>MDRLKISTRLTFSFMAMMALILVLGTVALWGSSTQRSVLTDITQRQIPIIRILNTITDGANEQAIQFRNLAIFSTEKIQTSARAMIQKTRTEVAAEMDLLQQHIQSAQGKSLLENLKLRRAAFLKSGDEFLGLIDRGQREEALALLETQLRPHQLEYQRVIRELLDRQTQNAEVASEKAESAADNLFKEVLATGAIAIVLAVVLAITITRSITRPLSLAVAAADRVAGGDLSGQITVKSQDETGQLLHALQRMQQSLVNTVTAVRSNAQGVASGSAQIAVGNSDLSGRTEEQASALEQTAASMEQLGATVKQNADNARQANQMAMNASSVAAQGGEVVAEVVETMKSIDESSNKIADIISVIDGIAFQTNILALNAAVEAARAGEQGRGFAVVASEVRALAGRSAEAAKEIKQLITTSVERVEQGSALVDKAGKTMTDVVTAIRRVTDIMGEISAASHEQSSGMAQIGEAVTQMDQTTQQNAALVEEMAAAASSLNNQAQSLVEAVAVFKLSAHEQPIRAEIPAASVGTARPVKAATAAEPLQKASAALKPPALRRPATIAGTQQPTGKDDSEWETF</sequence>
<dbReference type="SMART" id="SM00304">
    <property type="entry name" value="HAMP"/>
    <property type="match status" value="2"/>
</dbReference>
<keyword evidence="5" id="KW-0472">Membrane</keyword>
<keyword evidence="9" id="KW-1185">Reference proteome</keyword>
<keyword evidence="1" id="KW-0488">Methylation</keyword>
<dbReference type="InterPro" id="IPR003660">
    <property type="entry name" value="HAMP_dom"/>
</dbReference>
<dbReference type="Proteomes" id="UP001240697">
    <property type="component" value="Chromosome"/>
</dbReference>
<evidence type="ECO:0000259" key="7">
    <source>
        <dbReference type="PROSITE" id="PS50885"/>
    </source>
</evidence>
<feature type="transmembrane region" description="Helical" evidence="5">
    <location>
        <begin position="190"/>
        <end position="208"/>
    </location>
</feature>
<feature type="compositionally biased region" description="Low complexity" evidence="4">
    <location>
        <begin position="544"/>
        <end position="558"/>
    </location>
</feature>
<keyword evidence="5" id="KW-0812">Transmembrane</keyword>
<organism evidence="8 9">
    <name type="scientific">Comamonas resistens</name>
    <dbReference type="NCBI Taxonomy" id="3046670"/>
    <lineage>
        <taxon>Bacteria</taxon>
        <taxon>Pseudomonadati</taxon>
        <taxon>Pseudomonadota</taxon>
        <taxon>Betaproteobacteria</taxon>
        <taxon>Burkholderiales</taxon>
        <taxon>Comamonadaceae</taxon>
        <taxon>Comamonas</taxon>
    </lineage>
</organism>
<dbReference type="Gene3D" id="6.10.340.10">
    <property type="match status" value="1"/>
</dbReference>
<accession>A0ABY8SXW2</accession>
<dbReference type="PROSITE" id="PS50111">
    <property type="entry name" value="CHEMOTAXIS_TRANSDUC_2"/>
    <property type="match status" value="1"/>
</dbReference>
<dbReference type="EMBL" id="CP125947">
    <property type="protein sequence ID" value="WHS67516.1"/>
    <property type="molecule type" value="Genomic_DNA"/>
</dbReference>
<evidence type="ECO:0000256" key="2">
    <source>
        <dbReference type="ARBA" id="ARBA00029447"/>
    </source>
</evidence>
<proteinExistence type="inferred from homology"/>
<dbReference type="InterPro" id="IPR024478">
    <property type="entry name" value="HlyB_4HB_MCP"/>
</dbReference>
<dbReference type="SUPFAM" id="SSF58104">
    <property type="entry name" value="Methyl-accepting chemotaxis protein (MCP) signaling domain"/>
    <property type="match status" value="1"/>
</dbReference>
<feature type="domain" description="HAMP" evidence="7">
    <location>
        <begin position="210"/>
        <end position="262"/>
    </location>
</feature>
<dbReference type="Pfam" id="PF12729">
    <property type="entry name" value="4HB_MCP_1"/>
    <property type="match status" value="1"/>
</dbReference>
<dbReference type="RefSeq" id="WP_283488542.1">
    <property type="nucleotide sequence ID" value="NZ_CP125947.1"/>
</dbReference>
<dbReference type="PRINTS" id="PR00260">
    <property type="entry name" value="CHEMTRNSDUCR"/>
</dbReference>
<feature type="domain" description="Methyl-accepting transducer" evidence="6">
    <location>
        <begin position="267"/>
        <end position="496"/>
    </location>
</feature>
<keyword evidence="5" id="KW-1133">Transmembrane helix</keyword>
<evidence type="ECO:0000256" key="3">
    <source>
        <dbReference type="PROSITE-ProRule" id="PRU00284"/>
    </source>
</evidence>
<reference evidence="8 9" key="1">
    <citation type="submission" date="2023-05" db="EMBL/GenBank/DDBJ databases">
        <authorList>
            <person name="Yin Y."/>
            <person name="Lu Z."/>
        </authorList>
    </citation>
    <scope>NUCLEOTIDE SEQUENCE [LARGE SCALE GENOMIC DNA]</scope>
    <source>
        <strain evidence="8 9">ZM22</strain>
    </source>
</reference>
<dbReference type="PANTHER" id="PTHR43531:SF14">
    <property type="entry name" value="METHYL-ACCEPTING CHEMOTAXIS PROTEIN I-RELATED"/>
    <property type="match status" value="1"/>
</dbReference>
<dbReference type="InterPro" id="IPR004089">
    <property type="entry name" value="MCPsignal_dom"/>
</dbReference>
<dbReference type="CDD" id="cd19411">
    <property type="entry name" value="MCP2201-like_sensor"/>
    <property type="match status" value="1"/>
</dbReference>
<evidence type="ECO:0000256" key="5">
    <source>
        <dbReference type="SAM" id="Phobius"/>
    </source>
</evidence>
<dbReference type="PROSITE" id="PS50885">
    <property type="entry name" value="HAMP"/>
    <property type="match status" value="1"/>
</dbReference>
<dbReference type="InterPro" id="IPR051310">
    <property type="entry name" value="MCP_chemotaxis"/>
</dbReference>
<evidence type="ECO:0000313" key="9">
    <source>
        <dbReference type="Proteomes" id="UP001240697"/>
    </source>
</evidence>
<dbReference type="InterPro" id="IPR004090">
    <property type="entry name" value="Chemotax_Me-accpt_rcpt"/>
</dbReference>
<dbReference type="CDD" id="cd06225">
    <property type="entry name" value="HAMP"/>
    <property type="match status" value="1"/>
</dbReference>
<dbReference type="PANTHER" id="PTHR43531">
    <property type="entry name" value="PROTEIN ICFG"/>
    <property type="match status" value="1"/>
</dbReference>
<evidence type="ECO:0000256" key="1">
    <source>
        <dbReference type="ARBA" id="ARBA00022481"/>
    </source>
</evidence>
<gene>
    <name evidence="8" type="ORF">QMY55_10575</name>
</gene>
<dbReference type="CDD" id="cd11386">
    <property type="entry name" value="MCP_signal"/>
    <property type="match status" value="1"/>
</dbReference>
<protein>
    <submittedName>
        <fullName evidence="8">Methyl-accepting chemotaxis protein</fullName>
    </submittedName>
</protein>
<dbReference type="Pfam" id="PF00015">
    <property type="entry name" value="MCPsignal"/>
    <property type="match status" value="1"/>
</dbReference>
<feature type="region of interest" description="Disordered" evidence="4">
    <location>
        <begin position="533"/>
        <end position="577"/>
    </location>
</feature>
<name>A0ABY8SXW2_9BURK</name>
<evidence type="ECO:0000313" key="8">
    <source>
        <dbReference type="EMBL" id="WHS67516.1"/>
    </source>
</evidence>
<evidence type="ECO:0000259" key="6">
    <source>
        <dbReference type="PROSITE" id="PS50111"/>
    </source>
</evidence>
<keyword evidence="3" id="KW-0807">Transducer</keyword>